<comment type="caution">
    <text evidence="1">The sequence shown here is derived from an EMBL/GenBank/DDBJ whole genome shotgun (WGS) entry which is preliminary data.</text>
</comment>
<gene>
    <name evidence="1" type="ORF">DCAF_LOCUS2672</name>
</gene>
<dbReference type="GO" id="GO:0001003">
    <property type="term" value="F:RNA polymerase III type 2 promoter sequence-specific DNA binding"/>
    <property type="evidence" value="ECO:0007669"/>
    <property type="project" value="TreeGrafter"/>
</dbReference>
<dbReference type="InterPro" id="IPR042536">
    <property type="entry name" value="TFIIIC_tauA_Sfc1"/>
</dbReference>
<reference evidence="1 2" key="1">
    <citation type="submission" date="2024-01" db="EMBL/GenBank/DDBJ databases">
        <authorList>
            <person name="Waweru B."/>
        </authorList>
    </citation>
    <scope>NUCLEOTIDE SEQUENCE [LARGE SCALE GENOMIC DNA]</scope>
</reference>
<dbReference type="InterPro" id="IPR040454">
    <property type="entry name" value="TF_IIIC_Tfc1/Sfc1"/>
</dbReference>
<dbReference type="Proteomes" id="UP001314170">
    <property type="component" value="Unassembled WGS sequence"/>
</dbReference>
<evidence type="ECO:0000313" key="2">
    <source>
        <dbReference type="Proteomes" id="UP001314170"/>
    </source>
</evidence>
<accession>A0AAV1QTG3</accession>
<dbReference type="GO" id="GO:0000127">
    <property type="term" value="C:transcription factor TFIIIC complex"/>
    <property type="evidence" value="ECO:0007669"/>
    <property type="project" value="InterPro"/>
</dbReference>
<sequence>MGVIQEGKVSGLIPSNEGLAVHYPGYPSSTSGAIQTLGGTESILNARMLFEKYLKRRSPINDAKQETDEFHVDIVARIPEAYYFEGMADYRYVVPFMLT</sequence>
<protein>
    <submittedName>
        <fullName evidence="1">Uncharacterized protein</fullName>
    </submittedName>
</protein>
<dbReference type="Gene3D" id="3.30.200.160">
    <property type="entry name" value="TFIIIC, subcomplex tauA, subunit Sfc1, barrel domain"/>
    <property type="match status" value="1"/>
</dbReference>
<dbReference type="GO" id="GO:0001002">
    <property type="term" value="F:RNA polymerase III type 1 promoter sequence-specific DNA binding"/>
    <property type="evidence" value="ECO:0007669"/>
    <property type="project" value="TreeGrafter"/>
</dbReference>
<evidence type="ECO:0000313" key="1">
    <source>
        <dbReference type="EMBL" id="CAK7325001.1"/>
    </source>
</evidence>
<keyword evidence="2" id="KW-1185">Reference proteome</keyword>
<dbReference type="AlphaFoldDB" id="A0AAV1QTG3"/>
<dbReference type="PANTHER" id="PTHR13230:SF5">
    <property type="entry name" value="GENERAL TRANSCRIPTION FACTOR 3C POLYPEPTIDE 5"/>
    <property type="match status" value="1"/>
</dbReference>
<dbReference type="EMBL" id="CAWUPB010000816">
    <property type="protein sequence ID" value="CAK7325001.1"/>
    <property type="molecule type" value="Genomic_DNA"/>
</dbReference>
<organism evidence="1 2">
    <name type="scientific">Dovyalis caffra</name>
    <dbReference type="NCBI Taxonomy" id="77055"/>
    <lineage>
        <taxon>Eukaryota</taxon>
        <taxon>Viridiplantae</taxon>
        <taxon>Streptophyta</taxon>
        <taxon>Embryophyta</taxon>
        <taxon>Tracheophyta</taxon>
        <taxon>Spermatophyta</taxon>
        <taxon>Magnoliopsida</taxon>
        <taxon>eudicotyledons</taxon>
        <taxon>Gunneridae</taxon>
        <taxon>Pentapetalae</taxon>
        <taxon>rosids</taxon>
        <taxon>fabids</taxon>
        <taxon>Malpighiales</taxon>
        <taxon>Salicaceae</taxon>
        <taxon>Flacourtieae</taxon>
        <taxon>Dovyalis</taxon>
    </lineage>
</organism>
<proteinExistence type="predicted"/>
<name>A0AAV1QTG3_9ROSI</name>
<dbReference type="GO" id="GO:0006384">
    <property type="term" value="P:transcription initiation at RNA polymerase III promoter"/>
    <property type="evidence" value="ECO:0007669"/>
    <property type="project" value="InterPro"/>
</dbReference>
<dbReference type="PANTHER" id="PTHR13230">
    <property type="entry name" value="GENERAL TRANSCRIPTION FACTOR IIIC, POLYPEPTIDE 5"/>
    <property type="match status" value="1"/>
</dbReference>